<comment type="caution">
    <text evidence="1">The sequence shown here is derived from an EMBL/GenBank/DDBJ whole genome shotgun (WGS) entry which is preliminary data.</text>
</comment>
<organism evidence="1 4">
    <name type="scientific">Photobacterium iliopiscarium</name>
    <dbReference type="NCBI Taxonomy" id="56192"/>
    <lineage>
        <taxon>Bacteria</taxon>
        <taxon>Pseudomonadati</taxon>
        <taxon>Pseudomonadota</taxon>
        <taxon>Gammaproteobacteria</taxon>
        <taxon>Vibrionales</taxon>
        <taxon>Vibrionaceae</taxon>
        <taxon>Photobacterium</taxon>
    </lineage>
</organism>
<keyword evidence="3" id="KW-1185">Reference proteome</keyword>
<dbReference type="InterPro" id="IPR036687">
    <property type="entry name" value="DinI-like_sf"/>
</dbReference>
<gene>
    <name evidence="1" type="ORF">C9I88_09380</name>
    <name evidence="2" type="ORF">C9J52_08525</name>
</gene>
<dbReference type="Pfam" id="PF06183">
    <property type="entry name" value="DinI"/>
    <property type="match status" value="1"/>
</dbReference>
<dbReference type="Proteomes" id="UP000241954">
    <property type="component" value="Unassembled WGS sequence"/>
</dbReference>
<evidence type="ECO:0000313" key="3">
    <source>
        <dbReference type="Proteomes" id="UP000241190"/>
    </source>
</evidence>
<proteinExistence type="predicted"/>
<dbReference type="Proteomes" id="UP000241190">
    <property type="component" value="Unassembled WGS sequence"/>
</dbReference>
<dbReference type="EMBL" id="PYLW01000008">
    <property type="protein sequence ID" value="PSV96997.1"/>
    <property type="molecule type" value="Genomic_DNA"/>
</dbReference>
<dbReference type="Gene3D" id="3.30.910.10">
    <property type="entry name" value="DinI-like"/>
    <property type="match status" value="1"/>
</dbReference>
<dbReference type="PANTHER" id="PTHR36572:SF2">
    <property type="entry name" value="DNA DAMAGE-INDUCIBLE PROTEIN I"/>
    <property type="match status" value="1"/>
</dbReference>
<evidence type="ECO:0000313" key="1">
    <source>
        <dbReference type="EMBL" id="PSV96997.1"/>
    </source>
</evidence>
<dbReference type="InterPro" id="IPR010391">
    <property type="entry name" value="DNA_damage-inducible_DinI-like"/>
</dbReference>
<name>A0A0D8P8Z7_9GAMM</name>
<dbReference type="GeneID" id="93548645"/>
<accession>A0A0D8P8Z7</accession>
<reference evidence="1 4" key="1">
    <citation type="submission" date="2018-01" db="EMBL/GenBank/DDBJ databases">
        <title>Whole genome sequencing of Histamine producing bacteria.</title>
        <authorList>
            <person name="Butler K."/>
        </authorList>
    </citation>
    <scope>NUCLEOTIDE SEQUENCE [LARGE SCALE GENOMIC DNA]</scope>
    <source>
        <strain evidence="2 3">ATCC 51761</strain>
        <strain evidence="1 4">NCIMB 13481</strain>
    </source>
</reference>
<dbReference type="OrthoDB" id="5895158at2"/>
<dbReference type="RefSeq" id="WP_045038553.1">
    <property type="nucleotide sequence ID" value="NZ_CAMQYU010000050.1"/>
</dbReference>
<dbReference type="AlphaFoldDB" id="A0A0D8P8Z7"/>
<sequence length="82" mass="9546">MRIELMVNQNNVPENVFYQVESEFTRRMAISWPDALVRVRLGGANELSVLGGLKEDKQHVESELEAMFDEADDWLEQPNYDM</sequence>
<dbReference type="SUPFAM" id="SSF54857">
    <property type="entry name" value="DNA damage-inducible protein DinI"/>
    <property type="match status" value="1"/>
</dbReference>
<evidence type="ECO:0000313" key="2">
    <source>
        <dbReference type="EMBL" id="PSW98222.1"/>
    </source>
</evidence>
<dbReference type="STRING" id="56192.UB38_08660"/>
<protein>
    <submittedName>
        <fullName evidence="1">DinI family protein</fullName>
    </submittedName>
</protein>
<dbReference type="PANTHER" id="PTHR36572">
    <property type="entry name" value="DNA DAMAGE-INDUCIBLE PROTEIN I-RELATED"/>
    <property type="match status" value="1"/>
</dbReference>
<evidence type="ECO:0000313" key="4">
    <source>
        <dbReference type="Proteomes" id="UP000241954"/>
    </source>
</evidence>
<dbReference type="EMBL" id="PYOP01000010">
    <property type="protein sequence ID" value="PSW98222.1"/>
    <property type="molecule type" value="Genomic_DNA"/>
</dbReference>
<dbReference type="GO" id="GO:0009432">
    <property type="term" value="P:SOS response"/>
    <property type="evidence" value="ECO:0007669"/>
    <property type="project" value="TreeGrafter"/>
</dbReference>